<sequence>MLRRQLASLAVVVLSVSGAFVGASTANAADPVDSTKISVDCDHSITHHTPGSSWGFMKGTYNLKAGPYAACDTWRSVSYGTEIWIWCHTYNVYNHLWVYGRVAGTNDTGWMSGDNLDWRGGSDDC</sequence>
<name>A0ABP3FYI9_9ACTN</name>
<proteinExistence type="predicted"/>
<evidence type="ECO:0000256" key="1">
    <source>
        <dbReference type="SAM" id="SignalP"/>
    </source>
</evidence>
<evidence type="ECO:0000313" key="2">
    <source>
        <dbReference type="EMBL" id="GAA0329043.1"/>
    </source>
</evidence>
<evidence type="ECO:0008006" key="4">
    <source>
        <dbReference type="Google" id="ProtNLM"/>
    </source>
</evidence>
<dbReference type="Proteomes" id="UP001500063">
    <property type="component" value="Unassembled WGS sequence"/>
</dbReference>
<organism evidence="2 3">
    <name type="scientific">Streptomyces blastmyceticus</name>
    <dbReference type="NCBI Taxonomy" id="68180"/>
    <lineage>
        <taxon>Bacteria</taxon>
        <taxon>Bacillati</taxon>
        <taxon>Actinomycetota</taxon>
        <taxon>Actinomycetes</taxon>
        <taxon>Kitasatosporales</taxon>
        <taxon>Streptomycetaceae</taxon>
        <taxon>Streptomyces</taxon>
    </lineage>
</organism>
<dbReference type="EMBL" id="BAAABW010000001">
    <property type="protein sequence ID" value="GAA0329043.1"/>
    <property type="molecule type" value="Genomic_DNA"/>
</dbReference>
<protein>
    <recommendedName>
        <fullName evidence="4">SH3 domain-containing protein</fullName>
    </recommendedName>
</protein>
<evidence type="ECO:0000313" key="3">
    <source>
        <dbReference type="Proteomes" id="UP001500063"/>
    </source>
</evidence>
<feature type="chain" id="PRO_5046099078" description="SH3 domain-containing protein" evidence="1">
    <location>
        <begin position="29"/>
        <end position="125"/>
    </location>
</feature>
<feature type="signal peptide" evidence="1">
    <location>
        <begin position="1"/>
        <end position="28"/>
    </location>
</feature>
<comment type="caution">
    <text evidence="2">The sequence shown here is derived from an EMBL/GenBank/DDBJ whole genome shotgun (WGS) entry which is preliminary data.</text>
</comment>
<reference evidence="3" key="1">
    <citation type="journal article" date="2019" name="Int. J. Syst. Evol. Microbiol.">
        <title>The Global Catalogue of Microorganisms (GCM) 10K type strain sequencing project: providing services to taxonomists for standard genome sequencing and annotation.</title>
        <authorList>
            <consortium name="The Broad Institute Genomics Platform"/>
            <consortium name="The Broad Institute Genome Sequencing Center for Infectious Disease"/>
            <person name="Wu L."/>
            <person name="Ma J."/>
        </authorList>
    </citation>
    <scope>NUCLEOTIDE SEQUENCE [LARGE SCALE GENOMIC DNA]</scope>
    <source>
        <strain evidence="3">JCM 4565</strain>
    </source>
</reference>
<accession>A0ABP3FYI9</accession>
<keyword evidence="3" id="KW-1185">Reference proteome</keyword>
<keyword evidence="1" id="KW-0732">Signal</keyword>
<dbReference type="RefSeq" id="WP_344114950.1">
    <property type="nucleotide sequence ID" value="NZ_BAAABW010000001.1"/>
</dbReference>
<gene>
    <name evidence="2" type="ORF">GCM10010319_01380</name>
</gene>